<dbReference type="Gene3D" id="2.60.40.1180">
    <property type="entry name" value="Golgi alpha-mannosidase II"/>
    <property type="match status" value="1"/>
</dbReference>
<keyword evidence="8" id="KW-0472">Membrane</keyword>
<evidence type="ECO:0000256" key="9">
    <source>
        <dbReference type="SAM" id="SignalP"/>
    </source>
</evidence>
<dbReference type="InterPro" id="IPR006047">
    <property type="entry name" value="GH13_cat_dom"/>
</dbReference>
<dbReference type="SUPFAM" id="SSF51445">
    <property type="entry name" value="(Trans)glycosidases"/>
    <property type="match status" value="1"/>
</dbReference>
<protein>
    <recommendedName>
        <fullName evidence="3">alpha-glucosidase</fullName>
        <ecNumber evidence="3">3.2.1.20</ecNumber>
    </recommendedName>
</protein>
<evidence type="ECO:0000256" key="2">
    <source>
        <dbReference type="ARBA" id="ARBA00008061"/>
    </source>
</evidence>
<dbReference type="EMBL" id="GFDL01004898">
    <property type="protein sequence ID" value="JAV30147.1"/>
    <property type="molecule type" value="Transcribed_RNA"/>
</dbReference>
<evidence type="ECO:0000256" key="3">
    <source>
        <dbReference type="ARBA" id="ARBA00012741"/>
    </source>
</evidence>
<evidence type="ECO:0000256" key="4">
    <source>
        <dbReference type="ARBA" id="ARBA00022729"/>
    </source>
</evidence>
<feature type="signal peptide" evidence="9">
    <location>
        <begin position="1"/>
        <end position="29"/>
    </location>
</feature>
<accession>A0A1Q3FRG3</accession>
<name>A0A1Q3FRG3_CULTA</name>
<feature type="transmembrane region" description="Helical" evidence="8">
    <location>
        <begin position="594"/>
        <end position="613"/>
    </location>
</feature>
<dbReference type="PANTHER" id="PTHR10357:SF234">
    <property type="entry name" value="MALTASE A2-RELATED"/>
    <property type="match status" value="1"/>
</dbReference>
<dbReference type="PANTHER" id="PTHR10357">
    <property type="entry name" value="ALPHA-AMYLASE FAMILY MEMBER"/>
    <property type="match status" value="1"/>
</dbReference>
<keyword evidence="6" id="KW-0325">Glycoprotein</keyword>
<organism evidence="11">
    <name type="scientific">Culex tarsalis</name>
    <name type="common">Encephalitis mosquito</name>
    <dbReference type="NCBI Taxonomy" id="7177"/>
    <lineage>
        <taxon>Eukaryota</taxon>
        <taxon>Metazoa</taxon>
        <taxon>Ecdysozoa</taxon>
        <taxon>Arthropoda</taxon>
        <taxon>Hexapoda</taxon>
        <taxon>Insecta</taxon>
        <taxon>Pterygota</taxon>
        <taxon>Neoptera</taxon>
        <taxon>Endopterygota</taxon>
        <taxon>Diptera</taxon>
        <taxon>Nematocera</taxon>
        <taxon>Culicoidea</taxon>
        <taxon>Culicidae</taxon>
        <taxon>Culicinae</taxon>
        <taxon>Culicini</taxon>
        <taxon>Culex</taxon>
        <taxon>Culex</taxon>
    </lineage>
</organism>
<evidence type="ECO:0000256" key="8">
    <source>
        <dbReference type="SAM" id="Phobius"/>
    </source>
</evidence>
<keyword evidence="5" id="KW-0378">Hydrolase</keyword>
<evidence type="ECO:0000256" key="5">
    <source>
        <dbReference type="ARBA" id="ARBA00022801"/>
    </source>
</evidence>
<dbReference type="InterPro" id="IPR045857">
    <property type="entry name" value="O16G_dom_2"/>
</dbReference>
<sequence>MTQVGSNQRLMGASIALLVLALQIGASYGDNLRDLTVSDWWERAGFYQIYPRSYKDSNGDGIGDLKGITEKLGYIKSLGMKAFWLSPIYTSPMADFGYDIADFVGIQPEYGTMTDFENIVKQAKRLGLKVILDFVPNHSSDEHEWFVKSENREAGYEDYYVWNDGIDGANGQKLPPNNWNEAFRGSAWQWSEKRQQFYLHQFHRKQPDLNYRNPAVVEEMKNVLRFWLGKGVDGFRIDAVPWLFEDEQLRDEPPSGSSPDDPLRPEYLNHIYTLDLPETVDMVYQWREVLDTYQKDHGGDTRVLMTEAWSALPIVATYFNDSNGRMGSQIPFNFQLILRLDQSSKASDFKTVIDSWLDTVPTGHAPNWVLGNHDKRRVASRMGGEHMADIMEMVEMSMPGVSITYQGEELGMTDTELSWPDTKDPSACQTNENVYQLYTRDPARTPFHWDATSNAGFTTANKPWLPVNSNYLTINVDSEQKADKSHLKVFEELVKLRDDDDFRSSEYGTAVLGKSTFAIIRTANSRTYFTLVNVANTQDTVNVAELFTRFSTKSTYDTAVVRVASVSSKRTAKESVTLSSIQLDPYEALVIQSGAKSCVAGFLLIFAAVLALFKLQ</sequence>
<dbReference type="SMART" id="SM00642">
    <property type="entry name" value="Aamy"/>
    <property type="match status" value="1"/>
</dbReference>
<evidence type="ECO:0000259" key="10">
    <source>
        <dbReference type="SMART" id="SM00642"/>
    </source>
</evidence>
<proteinExistence type="inferred from homology"/>
<keyword evidence="4 9" id="KW-0732">Signal</keyword>
<dbReference type="Pfam" id="PF00128">
    <property type="entry name" value="Alpha-amylase"/>
    <property type="match status" value="1"/>
</dbReference>
<evidence type="ECO:0000313" key="11">
    <source>
        <dbReference type="EMBL" id="JAV30147.1"/>
    </source>
</evidence>
<evidence type="ECO:0000256" key="7">
    <source>
        <dbReference type="ARBA" id="ARBA00023295"/>
    </source>
</evidence>
<dbReference type="GO" id="GO:0005975">
    <property type="term" value="P:carbohydrate metabolic process"/>
    <property type="evidence" value="ECO:0007669"/>
    <property type="project" value="InterPro"/>
</dbReference>
<keyword evidence="7" id="KW-0326">Glycosidase</keyword>
<keyword evidence="8" id="KW-0812">Transmembrane</keyword>
<dbReference type="InterPro" id="IPR017853">
    <property type="entry name" value="GH"/>
</dbReference>
<dbReference type="FunFam" id="3.90.400.10:FF:000001">
    <property type="entry name" value="Maltase A3, isoform A"/>
    <property type="match status" value="1"/>
</dbReference>
<comment type="catalytic activity">
    <reaction evidence="1">
        <text>Hydrolysis of terminal, non-reducing (1-&gt;4)-linked alpha-D-glucose residues with release of alpha-D-glucose.</text>
        <dbReference type="EC" id="3.2.1.20"/>
    </reaction>
</comment>
<comment type="similarity">
    <text evidence="2">Belongs to the glycosyl hydrolase 13 family.</text>
</comment>
<evidence type="ECO:0000256" key="1">
    <source>
        <dbReference type="ARBA" id="ARBA00001657"/>
    </source>
</evidence>
<dbReference type="GO" id="GO:0004558">
    <property type="term" value="F:alpha-1,4-glucosidase activity"/>
    <property type="evidence" value="ECO:0007669"/>
    <property type="project" value="UniProtKB-EC"/>
</dbReference>
<dbReference type="EC" id="3.2.1.20" evidence="3"/>
<evidence type="ECO:0000256" key="6">
    <source>
        <dbReference type="ARBA" id="ARBA00023180"/>
    </source>
</evidence>
<dbReference type="AlphaFoldDB" id="A0A1Q3FRG3"/>
<dbReference type="Gene3D" id="3.90.400.10">
    <property type="entry name" value="Oligo-1,6-glucosidase, Domain 2"/>
    <property type="match status" value="1"/>
</dbReference>
<reference evidence="11" key="1">
    <citation type="submission" date="2017-01" db="EMBL/GenBank/DDBJ databases">
        <title>A deep insight into the sialotranscriptome of adult male and female Cluex tarsalis mosquitoes.</title>
        <authorList>
            <person name="Ribeiro J.M."/>
            <person name="Moreira F."/>
            <person name="Bernard K.A."/>
            <person name="Calvo E."/>
        </authorList>
    </citation>
    <scope>NUCLEOTIDE SEQUENCE</scope>
    <source>
        <strain evidence="11">Kern County</strain>
        <tissue evidence="11">Salivary glands</tissue>
    </source>
</reference>
<feature type="chain" id="PRO_5013360995" description="alpha-glucosidase" evidence="9">
    <location>
        <begin position="30"/>
        <end position="616"/>
    </location>
</feature>
<dbReference type="Gene3D" id="3.20.20.80">
    <property type="entry name" value="Glycosidases"/>
    <property type="match status" value="1"/>
</dbReference>
<feature type="domain" description="Glycosyl hydrolase family 13 catalytic" evidence="10">
    <location>
        <begin position="48"/>
        <end position="444"/>
    </location>
</feature>
<keyword evidence="8" id="KW-1133">Transmembrane helix</keyword>
<dbReference type="InterPro" id="IPR013780">
    <property type="entry name" value="Glyco_hydro_b"/>
</dbReference>
<dbReference type="CDD" id="cd11328">
    <property type="entry name" value="AmyAc_maltase"/>
    <property type="match status" value="1"/>
</dbReference>